<evidence type="ECO:0000313" key="2">
    <source>
        <dbReference type="EMBL" id="QJA69162.1"/>
    </source>
</evidence>
<evidence type="ECO:0000256" key="1">
    <source>
        <dbReference type="SAM" id="Phobius"/>
    </source>
</evidence>
<accession>A0A6M3LTS9</accession>
<dbReference type="EMBL" id="MT143397">
    <property type="protein sequence ID" value="QJA96401.1"/>
    <property type="molecule type" value="Genomic_DNA"/>
</dbReference>
<reference evidence="3" key="1">
    <citation type="submission" date="2020-03" db="EMBL/GenBank/DDBJ databases">
        <title>The deep terrestrial virosphere.</title>
        <authorList>
            <person name="Holmfeldt K."/>
            <person name="Nilsson E."/>
            <person name="Simone D."/>
            <person name="Lopez-Fernandez M."/>
            <person name="Wu X."/>
            <person name="de Brujin I."/>
            <person name="Lundin D."/>
            <person name="Andersson A."/>
            <person name="Bertilsson S."/>
            <person name="Dopson M."/>
        </authorList>
    </citation>
    <scope>NUCLEOTIDE SEQUENCE</scope>
    <source>
        <strain evidence="2">MM415A05019</strain>
        <strain evidence="3">MM415B08855</strain>
    </source>
</reference>
<dbReference type="EMBL" id="MT141682">
    <property type="protein sequence ID" value="QJA69162.1"/>
    <property type="molecule type" value="Genomic_DNA"/>
</dbReference>
<keyword evidence="1" id="KW-1133">Transmembrane helix</keyword>
<gene>
    <name evidence="2" type="ORF">MM415A05019_0011</name>
    <name evidence="3" type="ORF">MM415B08855_0002</name>
</gene>
<keyword evidence="1" id="KW-0812">Transmembrane</keyword>
<feature type="transmembrane region" description="Helical" evidence="1">
    <location>
        <begin position="27"/>
        <end position="48"/>
    </location>
</feature>
<sequence>MNFKLIWLIWDLWSKLKKVEGDAMSNMGWKAVSGAILIGLGYAAKSLIGIEPALDQVGDALIALGAVLGGIGLRAAIAKVTPPKN</sequence>
<proteinExistence type="predicted"/>
<keyword evidence="1" id="KW-0472">Membrane</keyword>
<name>A0A6M3LTS9_9ZZZZ</name>
<feature type="transmembrane region" description="Helical" evidence="1">
    <location>
        <begin position="60"/>
        <end position="77"/>
    </location>
</feature>
<evidence type="ECO:0000313" key="3">
    <source>
        <dbReference type="EMBL" id="QJA96401.1"/>
    </source>
</evidence>
<dbReference type="AlphaFoldDB" id="A0A6M3LTS9"/>
<protein>
    <recommendedName>
        <fullName evidence="4">Holin</fullName>
    </recommendedName>
</protein>
<organism evidence="3">
    <name type="scientific">viral metagenome</name>
    <dbReference type="NCBI Taxonomy" id="1070528"/>
    <lineage>
        <taxon>unclassified sequences</taxon>
        <taxon>metagenomes</taxon>
        <taxon>organismal metagenomes</taxon>
    </lineage>
</organism>
<evidence type="ECO:0008006" key="4">
    <source>
        <dbReference type="Google" id="ProtNLM"/>
    </source>
</evidence>